<evidence type="ECO:0000256" key="12">
    <source>
        <dbReference type="SAM" id="MobiDB-lite"/>
    </source>
</evidence>
<comment type="cofactor">
    <cofactor evidence="10">
        <name>[4Fe-4S] cluster</name>
        <dbReference type="ChEBI" id="CHEBI:49883"/>
    </cofactor>
    <text evidence="10">Binds 1 [4Fe-4S] cluster.</text>
</comment>
<evidence type="ECO:0000256" key="1">
    <source>
        <dbReference type="ARBA" id="ARBA00010564"/>
    </source>
</evidence>
<sequence>MDTTARRRRKVVVDTSNDIYNHDVVMYNDYPNGDIALWEFEDLALERLQLLRIIEQASLKGHKPFTDDWKKCIKEDLSKGQLKRYLRMMGGYCSQSDQDYQARRADFLSHHILRLAYCRSEDLRRWFLNREIDWFKIRFISQTQQGVMKFLHNNNFTYTPISQDEKDNIRSDIMMSTVGMSDVAIDSSDFYKVPFTEVCPLVAKRRVFLKDGFAYIPSSELVVCIQAKFRASLNQALNVICHRIPNLDDDRINSLLSNIHNTYTGQNYTVQTDTEAINPAEIDNYSKKHFPMCMRTIHDVLRTAHHVKHFSRLQYGLFLKGIGLIYENAMEFWRQEFTKAMDQDKFDKSYLYNFKHQFGKVGNMTNYSPYSCMKIIMNNVGPGEHHGCPFKHWDPSILKTKLNDYGVNSEAINTINDLVCQGHYQIACTRYFEATHNQAPQNTISHPNQYFEESKNIGKENKAPKKN</sequence>
<keyword evidence="4 10" id="KW-0639">Primosome</keyword>
<name>A0A9P0ATB4_BRAAE</name>
<evidence type="ECO:0000313" key="15">
    <source>
        <dbReference type="Proteomes" id="UP001154078"/>
    </source>
</evidence>
<dbReference type="OrthoDB" id="421393at2759"/>
<keyword evidence="7 10" id="KW-0408">Iron</keyword>
<dbReference type="CDD" id="cd07322">
    <property type="entry name" value="PriL_PriS_Eukaryotic"/>
    <property type="match status" value="1"/>
</dbReference>
<evidence type="ECO:0000256" key="10">
    <source>
        <dbReference type="PIRNR" id="PIRNR009449"/>
    </source>
</evidence>
<dbReference type="Pfam" id="PF04104">
    <property type="entry name" value="DNA_primase_lrg"/>
    <property type="match status" value="1"/>
</dbReference>
<feature type="binding site" evidence="11">
    <location>
        <position position="428"/>
    </location>
    <ligand>
        <name>[4Fe-4S] cluster</name>
        <dbReference type="ChEBI" id="CHEBI:49883"/>
    </ligand>
</feature>
<keyword evidence="8 10" id="KW-0411">Iron-sulfur</keyword>
<dbReference type="PANTHER" id="PTHR10537:SF3">
    <property type="entry name" value="DNA PRIMASE LARGE SUBUNIT"/>
    <property type="match status" value="1"/>
</dbReference>
<evidence type="ECO:0000256" key="5">
    <source>
        <dbReference type="ARBA" id="ARBA00022705"/>
    </source>
</evidence>
<dbReference type="GO" id="GO:0006270">
    <property type="term" value="P:DNA replication initiation"/>
    <property type="evidence" value="ECO:0007669"/>
    <property type="project" value="TreeGrafter"/>
</dbReference>
<feature type="region of interest" description="Disordered" evidence="12">
    <location>
        <begin position="441"/>
        <end position="467"/>
    </location>
</feature>
<dbReference type="InterPro" id="IPR007238">
    <property type="entry name" value="DNA_primase_lsu_euk/arc"/>
</dbReference>
<dbReference type="InterPro" id="IPR016558">
    <property type="entry name" value="DNA_primase_lsu_euk"/>
</dbReference>
<evidence type="ECO:0000256" key="8">
    <source>
        <dbReference type="ARBA" id="ARBA00023014"/>
    </source>
</evidence>
<accession>A0A9P0ATB4</accession>
<dbReference type="PIRSF" id="PIRSF009449">
    <property type="entry name" value="DNA_primase_large_subunit"/>
    <property type="match status" value="1"/>
</dbReference>
<evidence type="ECO:0000256" key="4">
    <source>
        <dbReference type="ARBA" id="ARBA00022515"/>
    </source>
</evidence>
<evidence type="ECO:0000256" key="6">
    <source>
        <dbReference type="ARBA" id="ARBA00022723"/>
    </source>
</evidence>
<keyword evidence="9 10" id="KW-0238">DNA-binding</keyword>
<keyword evidence="15" id="KW-1185">Reference proteome</keyword>
<reference evidence="14" key="1">
    <citation type="submission" date="2021-12" db="EMBL/GenBank/DDBJ databases">
        <authorList>
            <person name="King R."/>
        </authorList>
    </citation>
    <scope>NUCLEOTIDE SEQUENCE</scope>
</reference>
<proteinExistence type="inferred from homology"/>
<dbReference type="GO" id="GO:0003677">
    <property type="term" value="F:DNA binding"/>
    <property type="evidence" value="ECO:0007669"/>
    <property type="project" value="UniProtKB-UniRule"/>
</dbReference>
<dbReference type="GO" id="GO:0005658">
    <property type="term" value="C:alpha DNA polymerase:primase complex"/>
    <property type="evidence" value="ECO:0007669"/>
    <property type="project" value="TreeGrafter"/>
</dbReference>
<evidence type="ECO:0000313" key="14">
    <source>
        <dbReference type="EMBL" id="CAH0548532.1"/>
    </source>
</evidence>
<keyword evidence="6 10" id="KW-0479">Metal-binding</keyword>
<dbReference type="FunFam" id="1.20.930.80:FF:000001">
    <property type="entry name" value="DNA primase large subunit"/>
    <property type="match status" value="1"/>
</dbReference>
<dbReference type="GO" id="GO:0051539">
    <property type="term" value="F:4 iron, 4 sulfur cluster binding"/>
    <property type="evidence" value="ECO:0007669"/>
    <property type="project" value="UniProtKB-UniRule"/>
</dbReference>
<dbReference type="Pfam" id="PF26466">
    <property type="entry name" value="DNA_primase_lrg_N"/>
    <property type="match status" value="1"/>
</dbReference>
<dbReference type="GO" id="GO:0046872">
    <property type="term" value="F:metal ion binding"/>
    <property type="evidence" value="ECO:0007669"/>
    <property type="project" value="UniProtKB-UniRule"/>
</dbReference>
<keyword evidence="5 10" id="KW-0235">DNA replication</keyword>
<dbReference type="PANTHER" id="PTHR10537">
    <property type="entry name" value="DNA PRIMASE LARGE SUBUNIT"/>
    <property type="match status" value="1"/>
</dbReference>
<dbReference type="InterPro" id="IPR058560">
    <property type="entry name" value="DNA_primase_C"/>
</dbReference>
<evidence type="ECO:0000256" key="9">
    <source>
        <dbReference type="ARBA" id="ARBA00023125"/>
    </source>
</evidence>
<dbReference type="GO" id="GO:0006269">
    <property type="term" value="P:DNA replication, synthesis of primer"/>
    <property type="evidence" value="ECO:0007669"/>
    <property type="project" value="UniProtKB-KW"/>
</dbReference>
<feature type="binding site" evidence="11">
    <location>
        <position position="293"/>
    </location>
    <ligand>
        <name>[4Fe-4S] cluster</name>
        <dbReference type="ChEBI" id="CHEBI:49883"/>
    </ligand>
</feature>
<evidence type="ECO:0000256" key="3">
    <source>
        <dbReference type="ARBA" id="ARBA00022485"/>
    </source>
</evidence>
<gene>
    <name evidence="14" type="ORF">MELIAE_LOCUS2004</name>
</gene>
<feature type="binding site" evidence="11">
    <location>
        <position position="372"/>
    </location>
    <ligand>
        <name>[4Fe-4S] cluster</name>
        <dbReference type="ChEBI" id="CHEBI:49883"/>
    </ligand>
</feature>
<feature type="binding site" evidence="11">
    <location>
        <position position="388"/>
    </location>
    <ligand>
        <name>[4Fe-4S] cluster</name>
        <dbReference type="ChEBI" id="CHEBI:49883"/>
    </ligand>
</feature>
<protein>
    <recommendedName>
        <fullName evidence="2 10">DNA primase large subunit</fullName>
    </recommendedName>
</protein>
<dbReference type="AlphaFoldDB" id="A0A9P0ATB4"/>
<dbReference type="Gene3D" id="1.20.930.80">
    <property type="match status" value="1"/>
</dbReference>
<evidence type="ECO:0000256" key="7">
    <source>
        <dbReference type="ARBA" id="ARBA00023004"/>
    </source>
</evidence>
<feature type="domain" description="DNA primase large subunit C-terminal" evidence="13">
    <location>
        <begin position="284"/>
        <end position="451"/>
    </location>
</feature>
<evidence type="ECO:0000259" key="13">
    <source>
        <dbReference type="Pfam" id="PF04104"/>
    </source>
</evidence>
<dbReference type="Proteomes" id="UP001154078">
    <property type="component" value="Chromosome 10"/>
</dbReference>
<evidence type="ECO:0000256" key="11">
    <source>
        <dbReference type="PIRSR" id="PIRSR009449-1"/>
    </source>
</evidence>
<comment type="function">
    <text evidence="10">DNA primase is the polymerase that synthesizes small RNA primers for the Okazaki fragments made during discontinuous DNA replication.</text>
</comment>
<comment type="similarity">
    <text evidence="1 10">Belongs to the eukaryotic-type primase large subunit family.</text>
</comment>
<keyword evidence="3 10" id="KW-0004">4Fe-4S</keyword>
<feature type="compositionally biased region" description="Basic and acidic residues" evidence="12">
    <location>
        <begin position="452"/>
        <end position="467"/>
    </location>
</feature>
<dbReference type="EMBL" id="OV121141">
    <property type="protein sequence ID" value="CAH0548532.1"/>
    <property type="molecule type" value="Genomic_DNA"/>
</dbReference>
<organism evidence="14 15">
    <name type="scientific">Brassicogethes aeneus</name>
    <name type="common">Rape pollen beetle</name>
    <name type="synonym">Meligethes aeneus</name>
    <dbReference type="NCBI Taxonomy" id="1431903"/>
    <lineage>
        <taxon>Eukaryota</taxon>
        <taxon>Metazoa</taxon>
        <taxon>Ecdysozoa</taxon>
        <taxon>Arthropoda</taxon>
        <taxon>Hexapoda</taxon>
        <taxon>Insecta</taxon>
        <taxon>Pterygota</taxon>
        <taxon>Neoptera</taxon>
        <taxon>Endopterygota</taxon>
        <taxon>Coleoptera</taxon>
        <taxon>Polyphaga</taxon>
        <taxon>Cucujiformia</taxon>
        <taxon>Nitidulidae</taxon>
        <taxon>Meligethinae</taxon>
        <taxon>Brassicogethes</taxon>
    </lineage>
</organism>
<evidence type="ECO:0000256" key="2">
    <source>
        <dbReference type="ARBA" id="ARBA00019038"/>
    </source>
</evidence>